<keyword evidence="4" id="KW-0472">Membrane</keyword>
<dbReference type="InterPro" id="IPR001611">
    <property type="entry name" value="Leu-rich_rpt"/>
</dbReference>
<evidence type="ECO:0000259" key="5">
    <source>
        <dbReference type="SMART" id="SM00082"/>
    </source>
</evidence>
<keyword evidence="4" id="KW-1133">Transmembrane helix</keyword>
<evidence type="ECO:0000256" key="1">
    <source>
        <dbReference type="ARBA" id="ARBA00022614"/>
    </source>
</evidence>
<keyword evidence="1" id="KW-0433">Leucine-rich repeat</keyword>
<feature type="transmembrane region" description="Helical" evidence="4">
    <location>
        <begin position="29"/>
        <end position="54"/>
    </location>
</feature>
<dbReference type="InterPro" id="IPR000483">
    <property type="entry name" value="Cys-rich_flank_reg_C"/>
</dbReference>
<comment type="caution">
    <text evidence="6">The sequence shown here is derived from an EMBL/GenBank/DDBJ whole genome shotgun (WGS) entry which is preliminary data.</text>
</comment>
<keyword evidence="4" id="KW-0812">Transmembrane</keyword>
<accession>A0AAU9TNN2</accession>
<evidence type="ECO:0000313" key="7">
    <source>
        <dbReference type="Proteomes" id="UP001153954"/>
    </source>
</evidence>
<dbReference type="EMBL" id="CAKOGL010000005">
    <property type="protein sequence ID" value="CAH2086225.1"/>
    <property type="molecule type" value="Genomic_DNA"/>
</dbReference>
<feature type="transmembrane region" description="Helical" evidence="4">
    <location>
        <begin position="534"/>
        <end position="556"/>
    </location>
</feature>
<dbReference type="PANTHER" id="PTHR24369:SF210">
    <property type="entry name" value="CHAOPTIN-RELATED"/>
    <property type="match status" value="1"/>
</dbReference>
<protein>
    <recommendedName>
        <fullName evidence="5">LRRCT domain-containing protein</fullName>
    </recommendedName>
</protein>
<keyword evidence="2" id="KW-0732">Signal</keyword>
<dbReference type="AlphaFoldDB" id="A0AAU9TNN2"/>
<name>A0AAU9TNN2_EUPED</name>
<dbReference type="GO" id="GO:0005886">
    <property type="term" value="C:plasma membrane"/>
    <property type="evidence" value="ECO:0007669"/>
    <property type="project" value="TreeGrafter"/>
</dbReference>
<proteinExistence type="predicted"/>
<evidence type="ECO:0000256" key="3">
    <source>
        <dbReference type="ARBA" id="ARBA00022737"/>
    </source>
</evidence>
<dbReference type="SUPFAM" id="SSF52058">
    <property type="entry name" value="L domain-like"/>
    <property type="match status" value="1"/>
</dbReference>
<evidence type="ECO:0000256" key="2">
    <source>
        <dbReference type="ARBA" id="ARBA00022729"/>
    </source>
</evidence>
<evidence type="ECO:0000256" key="4">
    <source>
        <dbReference type="SAM" id="Phobius"/>
    </source>
</evidence>
<organism evidence="6 7">
    <name type="scientific">Euphydryas editha</name>
    <name type="common">Edith's checkerspot</name>
    <dbReference type="NCBI Taxonomy" id="104508"/>
    <lineage>
        <taxon>Eukaryota</taxon>
        <taxon>Metazoa</taxon>
        <taxon>Ecdysozoa</taxon>
        <taxon>Arthropoda</taxon>
        <taxon>Hexapoda</taxon>
        <taxon>Insecta</taxon>
        <taxon>Pterygota</taxon>
        <taxon>Neoptera</taxon>
        <taxon>Endopterygota</taxon>
        <taxon>Lepidoptera</taxon>
        <taxon>Glossata</taxon>
        <taxon>Ditrysia</taxon>
        <taxon>Papilionoidea</taxon>
        <taxon>Nymphalidae</taxon>
        <taxon>Nymphalinae</taxon>
        <taxon>Euphydryas</taxon>
    </lineage>
</organism>
<sequence length="704" mass="80044">MKLPKIEFLKKRNKCISSVIRNTSCSGGWLRLVVQIIFGSLIVTSFILIVLMALSSSRSLTLPVSKCATTSNCRVICNEVPYYGQHEDDIINTVSEVDPNCESIALKLNRPTFVNAEIPQHWLSEIRFNVRELTIVGGNARHITSSTFMSFLGSNLRTLILENIEINGWDKSTLIGFSELRYLYIKDCFLRDIRERALGVVRESLDLLDIKASNSFNPINLTGSVELKVLTVDFSFNNFNDILGPSSFTGLKYCKRLLLNFCQITALRPGTFDHLESIKELHLDNNNLITVPVGLFNKLLSLEPKIDLHGNNWHCDCSIKDLRNLLKQGLLIVDPICYYPDEVNGMTLSDFEGYCNETKEPITSDSMENENSYIHENICKTMPRIISLNSECSDKNSSRSSELKVISSAPPKCYLNRINNEDIKYINTKNGHYEKSVAWIKPVYSVQRNSYSMVEMKSSEQPGLGLLWYQSLCSKEIFCTNTIPDVLKVFNVDTKMQYTFCPFSLSNGTVQNNHCVSYNFFETSNTENVVYQELIIYICISLGCVLCGALFVYALIQRNPTLLKGNKRVILVKHKAVDALILPPQLPIRKEFLNELETFKSADTNKNKIFLLSDNSDKLSPNTFTRSISMKSTDSNDVSYISALQPTEEQLREWHSNQTMKQFDSKAASDTDTSPFSSIYDRDSLPYYSIHTSERFYEVPIRPE</sequence>
<dbReference type="SMART" id="SM00082">
    <property type="entry name" value="LRRCT"/>
    <property type="match status" value="1"/>
</dbReference>
<dbReference type="InterPro" id="IPR032675">
    <property type="entry name" value="LRR_dom_sf"/>
</dbReference>
<dbReference type="SMART" id="SM00369">
    <property type="entry name" value="LRR_TYP"/>
    <property type="match status" value="2"/>
</dbReference>
<feature type="domain" description="LRRCT" evidence="5">
    <location>
        <begin position="311"/>
        <end position="356"/>
    </location>
</feature>
<dbReference type="InterPro" id="IPR003591">
    <property type="entry name" value="Leu-rich_rpt_typical-subtyp"/>
</dbReference>
<dbReference type="PANTHER" id="PTHR24369">
    <property type="entry name" value="ANTIGEN BSP, PUTATIVE-RELATED"/>
    <property type="match status" value="1"/>
</dbReference>
<gene>
    <name evidence="6" type="ORF">EEDITHA_LOCUS2627</name>
</gene>
<reference evidence="6" key="1">
    <citation type="submission" date="2022-03" db="EMBL/GenBank/DDBJ databases">
        <authorList>
            <person name="Tunstrom K."/>
        </authorList>
    </citation>
    <scope>NUCLEOTIDE SEQUENCE</scope>
</reference>
<dbReference type="Proteomes" id="UP001153954">
    <property type="component" value="Unassembled WGS sequence"/>
</dbReference>
<keyword evidence="3" id="KW-0677">Repeat</keyword>
<dbReference type="Gene3D" id="3.80.10.10">
    <property type="entry name" value="Ribonuclease Inhibitor"/>
    <property type="match status" value="2"/>
</dbReference>
<evidence type="ECO:0000313" key="6">
    <source>
        <dbReference type="EMBL" id="CAH2086225.1"/>
    </source>
</evidence>
<keyword evidence="7" id="KW-1185">Reference proteome</keyword>
<dbReference type="Pfam" id="PF13855">
    <property type="entry name" value="LRR_8"/>
    <property type="match status" value="1"/>
</dbReference>
<dbReference type="InterPro" id="IPR050541">
    <property type="entry name" value="LRR_TM_domain-containing"/>
</dbReference>